<dbReference type="RefSeq" id="WP_344835351.1">
    <property type="nucleotide sequence ID" value="NZ_BAAAUV010000021.1"/>
</dbReference>
<feature type="domain" description="PDZ" evidence="6">
    <location>
        <begin position="508"/>
        <end position="588"/>
    </location>
</feature>
<protein>
    <recommendedName>
        <fullName evidence="6">PDZ domain-containing protein</fullName>
    </recommendedName>
</protein>
<accession>A0ABP6QHY1</accession>
<dbReference type="EMBL" id="BAAAUV010000021">
    <property type="protein sequence ID" value="GAA3230842.1"/>
    <property type="molecule type" value="Genomic_DNA"/>
</dbReference>
<dbReference type="PANTHER" id="PTHR43343">
    <property type="entry name" value="PEPTIDASE S12"/>
    <property type="match status" value="1"/>
</dbReference>
<dbReference type="SUPFAM" id="SSF50494">
    <property type="entry name" value="Trypsin-like serine proteases"/>
    <property type="match status" value="1"/>
</dbReference>
<keyword evidence="3" id="KW-0378">Hydrolase</keyword>
<dbReference type="InterPro" id="IPR036034">
    <property type="entry name" value="PDZ_sf"/>
</dbReference>
<feature type="compositionally biased region" description="Low complexity" evidence="4">
    <location>
        <begin position="148"/>
        <end position="157"/>
    </location>
</feature>
<keyword evidence="2" id="KW-0645">Protease</keyword>
<dbReference type="SUPFAM" id="SSF50156">
    <property type="entry name" value="PDZ domain-like"/>
    <property type="match status" value="1"/>
</dbReference>
<comment type="similarity">
    <text evidence="1">Belongs to the peptidase S1C family.</text>
</comment>
<sequence length="600" mass="60535">MTEERRDSVDAPEGTPAETGAAQSAAPVDQTPAGAPSDKLVVSREEAQAAAPAATMLDGIEVRNAAETPAVPDFLAEQAPHAPAYRVEQPVYEAERRQEAVAFEQPAYDKPAFAAPDQMPAYAGGRPLGEAQQLAPRGGYEGQYSGAQQLPPQQPQQNYGERPRYGQPAGQPSFSEQPGREERPGFAPHQQGAFWPGTRPASPPPPPPLVPGMGGPSGPGGPNWAPVPPPPTPARRGPSSVVFVVAGLVIALVAGAVGAGVVVATDDDKPSSGISLSPADSGKQQARDPQSVAGIAQRVLPSVVTVKVSLGDGNGGSGTGFIVKDGYIITNNHVVSAGGQGGGGSTLEVEFSDGKELPATVVGVSADNDVAVIKVTGSHDLPPLELGDSDGLVVGDQVIAIGSPLGLEGSVTTGIISAKGRVVPTRSENGGDGAVITALQTDAAINPGNSGGPLVNAADGKVIGMNTAIASLGNGQESGSIGLGFAIPIKKVASVAQTLINGGTIKKTIIGISIDTQYTGDGVKVLTQADANRKPVTPGGPADKAGLKGGDVITAFDGKAMATPEDLIGAITSHNPGDKVKITFKRGNQEQTVEVTLGSS</sequence>
<evidence type="ECO:0000256" key="4">
    <source>
        <dbReference type="SAM" id="MobiDB-lite"/>
    </source>
</evidence>
<evidence type="ECO:0000256" key="3">
    <source>
        <dbReference type="ARBA" id="ARBA00022801"/>
    </source>
</evidence>
<feature type="region of interest" description="Disordered" evidence="4">
    <location>
        <begin position="1"/>
        <end position="46"/>
    </location>
</feature>
<proteinExistence type="inferred from homology"/>
<keyword evidence="8" id="KW-1185">Reference proteome</keyword>
<dbReference type="SMART" id="SM00228">
    <property type="entry name" value="PDZ"/>
    <property type="match status" value="1"/>
</dbReference>
<feature type="compositionally biased region" description="Pro residues" evidence="4">
    <location>
        <begin position="201"/>
        <end position="210"/>
    </location>
</feature>
<gene>
    <name evidence="7" type="ORF">GCM10010468_61590</name>
</gene>
<feature type="region of interest" description="Disordered" evidence="4">
    <location>
        <begin position="267"/>
        <end position="291"/>
    </location>
</feature>
<dbReference type="PRINTS" id="PR00834">
    <property type="entry name" value="PROTEASES2C"/>
</dbReference>
<feature type="region of interest" description="Disordered" evidence="4">
    <location>
        <begin position="108"/>
        <end position="237"/>
    </location>
</feature>
<feature type="transmembrane region" description="Helical" evidence="5">
    <location>
        <begin position="241"/>
        <end position="264"/>
    </location>
</feature>
<dbReference type="InterPro" id="IPR009003">
    <property type="entry name" value="Peptidase_S1_PA"/>
</dbReference>
<keyword evidence="5" id="KW-0812">Transmembrane</keyword>
<dbReference type="Proteomes" id="UP001501237">
    <property type="component" value="Unassembled WGS sequence"/>
</dbReference>
<evidence type="ECO:0000259" key="6">
    <source>
        <dbReference type="SMART" id="SM00228"/>
    </source>
</evidence>
<keyword evidence="5" id="KW-1133">Transmembrane helix</keyword>
<reference evidence="8" key="1">
    <citation type="journal article" date="2019" name="Int. J. Syst. Evol. Microbiol.">
        <title>The Global Catalogue of Microorganisms (GCM) 10K type strain sequencing project: providing services to taxonomists for standard genome sequencing and annotation.</title>
        <authorList>
            <consortium name="The Broad Institute Genomics Platform"/>
            <consortium name="The Broad Institute Genome Sequencing Center for Infectious Disease"/>
            <person name="Wu L."/>
            <person name="Ma J."/>
        </authorList>
    </citation>
    <scope>NUCLEOTIDE SEQUENCE [LARGE SCALE GENOMIC DNA]</scope>
    <source>
        <strain evidence="8">JCM 9377</strain>
    </source>
</reference>
<dbReference type="PANTHER" id="PTHR43343:SF3">
    <property type="entry name" value="PROTEASE DO-LIKE 8, CHLOROPLASTIC"/>
    <property type="match status" value="1"/>
</dbReference>
<name>A0ABP6QHY1_9ACTN</name>
<dbReference type="Pfam" id="PF13180">
    <property type="entry name" value="PDZ_2"/>
    <property type="match status" value="1"/>
</dbReference>
<organism evidence="7 8">
    <name type="scientific">Actinocorallia longicatena</name>
    <dbReference type="NCBI Taxonomy" id="111803"/>
    <lineage>
        <taxon>Bacteria</taxon>
        <taxon>Bacillati</taxon>
        <taxon>Actinomycetota</taxon>
        <taxon>Actinomycetes</taxon>
        <taxon>Streptosporangiales</taxon>
        <taxon>Thermomonosporaceae</taxon>
        <taxon>Actinocorallia</taxon>
    </lineage>
</organism>
<dbReference type="Gene3D" id="2.40.10.10">
    <property type="entry name" value="Trypsin-like serine proteases"/>
    <property type="match status" value="2"/>
</dbReference>
<dbReference type="InterPro" id="IPR043504">
    <property type="entry name" value="Peptidase_S1_PA_chymotrypsin"/>
</dbReference>
<evidence type="ECO:0000313" key="7">
    <source>
        <dbReference type="EMBL" id="GAA3230842.1"/>
    </source>
</evidence>
<evidence type="ECO:0000313" key="8">
    <source>
        <dbReference type="Proteomes" id="UP001501237"/>
    </source>
</evidence>
<feature type="compositionally biased region" description="Gly residues" evidence="4">
    <location>
        <begin position="212"/>
        <end position="221"/>
    </location>
</feature>
<dbReference type="InterPro" id="IPR001940">
    <property type="entry name" value="Peptidase_S1C"/>
</dbReference>
<dbReference type="InterPro" id="IPR001478">
    <property type="entry name" value="PDZ"/>
</dbReference>
<dbReference type="Pfam" id="PF13365">
    <property type="entry name" value="Trypsin_2"/>
    <property type="match status" value="1"/>
</dbReference>
<evidence type="ECO:0000256" key="5">
    <source>
        <dbReference type="SAM" id="Phobius"/>
    </source>
</evidence>
<evidence type="ECO:0000256" key="2">
    <source>
        <dbReference type="ARBA" id="ARBA00022670"/>
    </source>
</evidence>
<dbReference type="Gene3D" id="2.30.42.10">
    <property type="match status" value="1"/>
</dbReference>
<dbReference type="InterPro" id="IPR051201">
    <property type="entry name" value="Chloro_Bact_Ser_Proteases"/>
</dbReference>
<comment type="caution">
    <text evidence="7">The sequence shown here is derived from an EMBL/GenBank/DDBJ whole genome shotgun (WGS) entry which is preliminary data.</text>
</comment>
<keyword evidence="5" id="KW-0472">Membrane</keyword>
<evidence type="ECO:0000256" key="1">
    <source>
        <dbReference type="ARBA" id="ARBA00010541"/>
    </source>
</evidence>